<evidence type="ECO:0000256" key="7">
    <source>
        <dbReference type="ARBA" id="ARBA00037305"/>
    </source>
</evidence>
<evidence type="ECO:0000259" key="16">
    <source>
        <dbReference type="Pfam" id="PF00849"/>
    </source>
</evidence>
<dbReference type="CDD" id="cd02869">
    <property type="entry name" value="PseudoU_synth_RluA_like"/>
    <property type="match status" value="1"/>
</dbReference>
<keyword evidence="3" id="KW-0819">tRNA processing</keyword>
<dbReference type="AlphaFoldDB" id="A0A432W4B8"/>
<evidence type="ECO:0000256" key="14">
    <source>
        <dbReference type="ARBA" id="ARBA00042883"/>
    </source>
</evidence>
<dbReference type="RefSeq" id="WP_126804011.1">
    <property type="nucleotide sequence ID" value="NZ_PIPL01000002.1"/>
</dbReference>
<dbReference type="InterPro" id="IPR006224">
    <property type="entry name" value="PsdUridine_synth_RluA-like_CS"/>
</dbReference>
<evidence type="ECO:0000256" key="4">
    <source>
        <dbReference type="ARBA" id="ARBA00023235"/>
    </source>
</evidence>
<comment type="similarity">
    <text evidence="1">Belongs to the pseudouridine synthase RluA family.</text>
</comment>
<reference evidence="17 18" key="1">
    <citation type="journal article" date="2011" name="Front. Microbiol.">
        <title>Genomic signatures of strain selection and enhancement in Bacillus atrophaeus var. globigii, a historical biowarfare simulant.</title>
        <authorList>
            <person name="Gibbons H.S."/>
            <person name="Broomall S.M."/>
            <person name="McNew L.A."/>
            <person name="Daligault H."/>
            <person name="Chapman C."/>
            <person name="Bruce D."/>
            <person name="Karavis M."/>
            <person name="Krepps M."/>
            <person name="McGregor P.A."/>
            <person name="Hong C."/>
            <person name="Park K.H."/>
            <person name="Akmal A."/>
            <person name="Feldman A."/>
            <person name="Lin J.S."/>
            <person name="Chang W.E."/>
            <person name="Higgs B.W."/>
            <person name="Demirev P."/>
            <person name="Lindquist J."/>
            <person name="Liem A."/>
            <person name="Fochler E."/>
            <person name="Read T.D."/>
            <person name="Tapia R."/>
            <person name="Johnson S."/>
            <person name="Bishop-Lilly K.A."/>
            <person name="Detter C."/>
            <person name="Han C."/>
            <person name="Sozhamannan S."/>
            <person name="Rosenzweig C.N."/>
            <person name="Skowronski E.W."/>
        </authorList>
    </citation>
    <scope>NUCLEOTIDE SEQUENCE [LARGE SCALE GENOMIC DNA]</scope>
    <source>
        <strain evidence="17 18">MLST1</strain>
    </source>
</reference>
<dbReference type="SUPFAM" id="SSF55120">
    <property type="entry name" value="Pseudouridine synthase"/>
    <property type="match status" value="1"/>
</dbReference>
<dbReference type="InterPro" id="IPR006145">
    <property type="entry name" value="PsdUridine_synth_RsuA/RluA"/>
</dbReference>
<dbReference type="GO" id="GO:0003723">
    <property type="term" value="F:RNA binding"/>
    <property type="evidence" value="ECO:0007669"/>
    <property type="project" value="InterPro"/>
</dbReference>
<sequence length="218" mass="24769">MSNFVYQPPQTPWLELVYRDEHLLIVAKPSGLLTVPGKAAEHKDCVENRVKSVLPTARIVHRLDMATSGLLLMALDKGTQGALGQQFERREVSKVYRARVWGKLPQEEGSIELPLRCDWPNRPRQMVDHEQGKSALTHYKVQSRSQHYSDVLLFPVTGRSHQLRVHMWQSGCPILGDRLYGSPQSTQAAPRLLLHAEELRFSHPHSGEACHFKLPANF</sequence>
<dbReference type="InterPro" id="IPR020103">
    <property type="entry name" value="PsdUridine_synth_cat_dom_sf"/>
</dbReference>
<keyword evidence="2" id="KW-0698">rRNA processing</keyword>
<accession>A0A432W4B8</accession>
<evidence type="ECO:0000256" key="11">
    <source>
        <dbReference type="ARBA" id="ARBA00041266"/>
    </source>
</evidence>
<dbReference type="GO" id="GO:0008033">
    <property type="term" value="P:tRNA processing"/>
    <property type="evidence" value="ECO:0007669"/>
    <property type="project" value="UniProtKB-KW"/>
</dbReference>
<dbReference type="Gene3D" id="3.30.2350.10">
    <property type="entry name" value="Pseudouridine synthase"/>
    <property type="match status" value="1"/>
</dbReference>
<proteinExistence type="inferred from homology"/>
<evidence type="ECO:0000256" key="3">
    <source>
        <dbReference type="ARBA" id="ARBA00022694"/>
    </source>
</evidence>
<organism evidence="17 18">
    <name type="scientific">Aliidiomarina minuta</name>
    <dbReference type="NCBI Taxonomy" id="880057"/>
    <lineage>
        <taxon>Bacteria</taxon>
        <taxon>Pseudomonadati</taxon>
        <taxon>Pseudomonadota</taxon>
        <taxon>Gammaproteobacteria</taxon>
        <taxon>Alteromonadales</taxon>
        <taxon>Idiomarinaceae</taxon>
        <taxon>Aliidiomarina</taxon>
    </lineage>
</organism>
<evidence type="ECO:0000256" key="10">
    <source>
        <dbReference type="ARBA" id="ARBA00039988"/>
    </source>
</evidence>
<evidence type="ECO:0000256" key="6">
    <source>
        <dbReference type="ARBA" id="ARBA00036916"/>
    </source>
</evidence>
<dbReference type="OrthoDB" id="9785808at2"/>
<evidence type="ECO:0000313" key="18">
    <source>
        <dbReference type="Proteomes" id="UP000288293"/>
    </source>
</evidence>
<evidence type="ECO:0000256" key="15">
    <source>
        <dbReference type="ARBA" id="ARBA00043143"/>
    </source>
</evidence>
<name>A0A432W4B8_9GAMM</name>
<comment type="function">
    <text evidence="7">Dual specificity enzyme that catalyzes the synthesis of pseudouridine from uracil-746 in 23S ribosomal RNA and from uracil-32 in the anticodon stem and loop of transfer RNAs.</text>
</comment>
<evidence type="ECO:0000256" key="5">
    <source>
        <dbReference type="ARBA" id="ARBA00036184"/>
    </source>
</evidence>
<evidence type="ECO:0000256" key="1">
    <source>
        <dbReference type="ARBA" id="ARBA00010876"/>
    </source>
</evidence>
<dbReference type="Proteomes" id="UP000288293">
    <property type="component" value="Unassembled WGS sequence"/>
</dbReference>
<evidence type="ECO:0000256" key="12">
    <source>
        <dbReference type="ARBA" id="ARBA00042372"/>
    </source>
</evidence>
<evidence type="ECO:0000256" key="8">
    <source>
        <dbReference type="ARBA" id="ARBA00038944"/>
    </source>
</evidence>
<dbReference type="EC" id="5.4.99.28" evidence="8"/>
<dbReference type="GO" id="GO:0000455">
    <property type="term" value="P:enzyme-directed rRNA pseudouridine synthesis"/>
    <property type="evidence" value="ECO:0007669"/>
    <property type="project" value="TreeGrafter"/>
</dbReference>
<evidence type="ECO:0000313" key="17">
    <source>
        <dbReference type="EMBL" id="RUO24309.1"/>
    </source>
</evidence>
<dbReference type="Pfam" id="PF00849">
    <property type="entry name" value="PseudoU_synth_2"/>
    <property type="match status" value="1"/>
</dbReference>
<evidence type="ECO:0000256" key="2">
    <source>
        <dbReference type="ARBA" id="ARBA00022552"/>
    </source>
</evidence>
<comment type="caution">
    <text evidence="17">The sequence shown here is derived from an EMBL/GenBank/DDBJ whole genome shotgun (WGS) entry which is preliminary data.</text>
</comment>
<protein>
    <recommendedName>
        <fullName evidence="10">Dual-specificity RNA pseudouridine synthase RluA</fullName>
        <ecNumber evidence="8">5.4.99.28</ecNumber>
        <ecNumber evidence="9">5.4.99.29</ecNumber>
    </recommendedName>
    <alternativeName>
        <fullName evidence="11">23S rRNA pseudouridine(746) synthase</fullName>
    </alternativeName>
    <alternativeName>
        <fullName evidence="14">Ribosomal large subunit pseudouridine synthase A</fullName>
    </alternativeName>
    <alternativeName>
        <fullName evidence="13">rRNA pseudouridylate synthase A</fullName>
    </alternativeName>
    <alternativeName>
        <fullName evidence="15">rRNA-uridine isomerase A</fullName>
    </alternativeName>
    <alternativeName>
        <fullName evidence="12">tRNA pseudouridine(32) synthase</fullName>
    </alternativeName>
</protein>
<comment type="catalytic activity">
    <reaction evidence="5">
        <text>uridine(32) in tRNA = pseudouridine(32) in tRNA</text>
        <dbReference type="Rhea" id="RHEA:42544"/>
        <dbReference type="Rhea" id="RHEA-COMP:10107"/>
        <dbReference type="Rhea" id="RHEA-COMP:10108"/>
        <dbReference type="ChEBI" id="CHEBI:65314"/>
        <dbReference type="ChEBI" id="CHEBI:65315"/>
        <dbReference type="EC" id="5.4.99.28"/>
    </reaction>
</comment>
<dbReference type="PANTHER" id="PTHR21600:SF91">
    <property type="entry name" value="DUAL-SPECIFICITY RNA PSEUDOURIDINE SYNTHASE RLUA"/>
    <property type="match status" value="1"/>
</dbReference>
<dbReference type="GO" id="GO:0160142">
    <property type="term" value="F:23S rRNA pseudouridine(746) synthase activity"/>
    <property type="evidence" value="ECO:0007669"/>
    <property type="project" value="UniProtKB-EC"/>
</dbReference>
<evidence type="ECO:0000256" key="13">
    <source>
        <dbReference type="ARBA" id="ARBA00042844"/>
    </source>
</evidence>
<dbReference type="EMBL" id="PIPL01000002">
    <property type="protein sequence ID" value="RUO24309.1"/>
    <property type="molecule type" value="Genomic_DNA"/>
</dbReference>
<dbReference type="GO" id="GO:0160151">
    <property type="term" value="F:tRNA pseudouridine(32) synthase activity"/>
    <property type="evidence" value="ECO:0007669"/>
    <property type="project" value="UniProtKB-EC"/>
</dbReference>
<gene>
    <name evidence="17" type="ORF">CWE09_10555</name>
</gene>
<feature type="domain" description="Pseudouridine synthase RsuA/RluA-like" evidence="16">
    <location>
        <begin position="22"/>
        <end position="167"/>
    </location>
</feature>
<keyword evidence="4" id="KW-0413">Isomerase</keyword>
<dbReference type="PANTHER" id="PTHR21600">
    <property type="entry name" value="MITOCHONDRIAL RNA PSEUDOURIDINE SYNTHASE"/>
    <property type="match status" value="1"/>
</dbReference>
<comment type="catalytic activity">
    <reaction evidence="6">
        <text>uridine(746) in 23S rRNA = pseudouridine(746) in 23S rRNA</text>
        <dbReference type="Rhea" id="RHEA:42548"/>
        <dbReference type="Rhea" id="RHEA-COMP:10109"/>
        <dbReference type="Rhea" id="RHEA-COMP:10110"/>
        <dbReference type="ChEBI" id="CHEBI:65314"/>
        <dbReference type="ChEBI" id="CHEBI:65315"/>
        <dbReference type="EC" id="5.4.99.29"/>
    </reaction>
</comment>
<dbReference type="PROSITE" id="PS01129">
    <property type="entry name" value="PSI_RLU"/>
    <property type="match status" value="1"/>
</dbReference>
<dbReference type="InterPro" id="IPR050188">
    <property type="entry name" value="RluA_PseudoU_synthase"/>
</dbReference>
<keyword evidence="18" id="KW-1185">Reference proteome</keyword>
<evidence type="ECO:0000256" key="9">
    <source>
        <dbReference type="ARBA" id="ARBA00038945"/>
    </source>
</evidence>
<dbReference type="EC" id="5.4.99.29" evidence="9"/>